<evidence type="ECO:0000313" key="2">
    <source>
        <dbReference type="EMBL" id="PKH37637.1"/>
    </source>
</evidence>
<organism evidence="2 3">
    <name type="scientific">Nocardioides alpinus</name>
    <dbReference type="NCBI Taxonomy" id="748909"/>
    <lineage>
        <taxon>Bacteria</taxon>
        <taxon>Bacillati</taxon>
        <taxon>Actinomycetota</taxon>
        <taxon>Actinomycetes</taxon>
        <taxon>Propionibacteriales</taxon>
        <taxon>Nocardioidaceae</taxon>
        <taxon>Nocardioides</taxon>
    </lineage>
</organism>
<keyword evidence="1" id="KW-0732">Signal</keyword>
<gene>
    <name evidence="2" type="ORF">CXG46_19615</name>
</gene>
<sequence>MTMTQDLDTLTAVRPSRRSVTRAAAWSVPVIAVASTAPAFAASCAVLKGVGFSTAAGAITNGGLDHTRTYTPPGGAVAGAISLTISADRPGARLRAARTCTTSTPPWATPVGPDSD</sequence>
<protein>
    <submittedName>
        <fullName evidence="2">Uncharacterized protein</fullName>
    </submittedName>
</protein>
<feature type="signal peptide" evidence="1">
    <location>
        <begin position="1"/>
        <end position="41"/>
    </location>
</feature>
<dbReference type="Proteomes" id="UP000233565">
    <property type="component" value="Unassembled WGS sequence"/>
</dbReference>
<dbReference type="PROSITE" id="PS51318">
    <property type="entry name" value="TAT"/>
    <property type="match status" value="1"/>
</dbReference>
<comment type="caution">
    <text evidence="2">The sequence shown here is derived from an EMBL/GenBank/DDBJ whole genome shotgun (WGS) entry which is preliminary data.</text>
</comment>
<dbReference type="EMBL" id="PJBV01000035">
    <property type="protein sequence ID" value="PKH37637.1"/>
    <property type="molecule type" value="Genomic_DNA"/>
</dbReference>
<evidence type="ECO:0000256" key="1">
    <source>
        <dbReference type="SAM" id="SignalP"/>
    </source>
</evidence>
<evidence type="ECO:0000313" key="3">
    <source>
        <dbReference type="Proteomes" id="UP000233565"/>
    </source>
</evidence>
<feature type="chain" id="PRO_5046916013" evidence="1">
    <location>
        <begin position="42"/>
        <end position="116"/>
    </location>
</feature>
<accession>A0ABX4QSP9</accession>
<dbReference type="InterPro" id="IPR006311">
    <property type="entry name" value="TAT_signal"/>
</dbReference>
<proteinExistence type="predicted"/>
<reference evidence="2 3" key="1">
    <citation type="submission" date="2017-12" db="EMBL/GenBank/DDBJ databases">
        <title>Pharmacopeia of the Arctic Ocean.</title>
        <authorList>
            <person name="Collins E."/>
            <person name="Ducluzeau A.-L."/>
        </authorList>
    </citation>
    <scope>NUCLEOTIDE SEQUENCE [LARGE SCALE GENOMIC DNA]</scope>
    <source>
        <strain evidence="2 3">DSM 23325</strain>
    </source>
</reference>
<keyword evidence="3" id="KW-1185">Reference proteome</keyword>
<name>A0ABX4QSP9_9ACTN</name>